<evidence type="ECO:0000313" key="8">
    <source>
        <dbReference type="EMBL" id="HJB57588.1"/>
    </source>
</evidence>
<dbReference type="InterPro" id="IPR015414">
    <property type="entry name" value="TMEM64"/>
</dbReference>
<keyword evidence="5 6" id="KW-0472">Membrane</keyword>
<feature type="transmembrane region" description="Helical" evidence="6">
    <location>
        <begin position="74"/>
        <end position="96"/>
    </location>
</feature>
<feature type="transmembrane region" description="Helical" evidence="6">
    <location>
        <begin position="129"/>
        <end position="150"/>
    </location>
</feature>
<evidence type="ECO:0000256" key="6">
    <source>
        <dbReference type="RuleBase" id="RU366058"/>
    </source>
</evidence>
<keyword evidence="3 6" id="KW-0812">Transmembrane</keyword>
<keyword evidence="2 6" id="KW-1003">Cell membrane</keyword>
<keyword evidence="4 6" id="KW-1133">Transmembrane helix</keyword>
<reference evidence="8" key="1">
    <citation type="journal article" date="2021" name="PeerJ">
        <title>Extensive microbial diversity within the chicken gut microbiome revealed by metagenomics and culture.</title>
        <authorList>
            <person name="Gilroy R."/>
            <person name="Ravi A."/>
            <person name="Getino M."/>
            <person name="Pursley I."/>
            <person name="Horton D.L."/>
            <person name="Alikhan N.F."/>
            <person name="Baker D."/>
            <person name="Gharbi K."/>
            <person name="Hall N."/>
            <person name="Watson M."/>
            <person name="Adriaenssens E.M."/>
            <person name="Foster-Nyarko E."/>
            <person name="Jarju S."/>
            <person name="Secka A."/>
            <person name="Antonio M."/>
            <person name="Oren A."/>
            <person name="Chaudhuri R.R."/>
            <person name="La Ragione R."/>
            <person name="Hildebrand F."/>
            <person name="Pallen M.J."/>
        </authorList>
    </citation>
    <scope>NUCLEOTIDE SEQUENCE</scope>
    <source>
        <strain evidence="8">CHK189-11263</strain>
    </source>
</reference>
<evidence type="ECO:0000313" key="9">
    <source>
        <dbReference type="Proteomes" id="UP000824208"/>
    </source>
</evidence>
<dbReference type="PANTHER" id="PTHR12677">
    <property type="entry name" value="GOLGI APPARATUS MEMBRANE PROTEIN TVP38-RELATED"/>
    <property type="match status" value="1"/>
</dbReference>
<evidence type="ECO:0000256" key="2">
    <source>
        <dbReference type="ARBA" id="ARBA00022475"/>
    </source>
</evidence>
<evidence type="ECO:0000256" key="3">
    <source>
        <dbReference type="ARBA" id="ARBA00022692"/>
    </source>
</evidence>
<dbReference type="Proteomes" id="UP000824208">
    <property type="component" value="Unassembled WGS sequence"/>
</dbReference>
<proteinExistence type="inferred from homology"/>
<feature type="transmembrane region" description="Helical" evidence="6">
    <location>
        <begin position="45"/>
        <end position="67"/>
    </location>
</feature>
<evidence type="ECO:0000256" key="4">
    <source>
        <dbReference type="ARBA" id="ARBA00022989"/>
    </source>
</evidence>
<evidence type="ECO:0000259" key="7">
    <source>
        <dbReference type="Pfam" id="PF09335"/>
    </source>
</evidence>
<dbReference type="GO" id="GO:0005886">
    <property type="term" value="C:plasma membrane"/>
    <property type="evidence" value="ECO:0007669"/>
    <property type="project" value="UniProtKB-SubCell"/>
</dbReference>
<organism evidence="8 9">
    <name type="scientific">Candidatus Flavonifractor intestinipullorum</name>
    <dbReference type="NCBI Taxonomy" id="2838587"/>
    <lineage>
        <taxon>Bacteria</taxon>
        <taxon>Bacillati</taxon>
        <taxon>Bacillota</taxon>
        <taxon>Clostridia</taxon>
        <taxon>Eubacteriales</taxon>
        <taxon>Oscillospiraceae</taxon>
        <taxon>Flavonifractor</taxon>
    </lineage>
</organism>
<accession>A0A9D2MDF8</accession>
<feature type="transmembrane region" description="Helical" evidence="6">
    <location>
        <begin position="190"/>
        <end position="208"/>
    </location>
</feature>
<evidence type="ECO:0000256" key="1">
    <source>
        <dbReference type="ARBA" id="ARBA00004651"/>
    </source>
</evidence>
<protein>
    <recommendedName>
        <fullName evidence="6">TVP38/TMEM64 family membrane protein</fullName>
    </recommendedName>
</protein>
<comment type="caution">
    <text evidence="8">The sequence shown here is derived from an EMBL/GenBank/DDBJ whole genome shotgun (WGS) entry which is preliminary data.</text>
</comment>
<sequence length="222" mass="23802">MRIKTILTALAGAAVLLGVSWLLSTVVSQEDLERLLERCGAWAPAAYMGLFTLLPAFFFPVAVLALAGGLLFGLWYGSLYTFLGAMCNCALMFLLARSVGRRRVERLIQTRLSPVWQDRLAQIGGRKGFLLLVVLRLIPAVPYNLINYAFGLSGMPLGTYMAASAIGIIPGTLAFINIGDKAMDAGSPGFWIAIGLLVLLLVVTTLLGKKLFPGPGKKEKGA</sequence>
<comment type="similarity">
    <text evidence="6">Belongs to the TVP38/TMEM64 family.</text>
</comment>
<comment type="subcellular location">
    <subcellularLocation>
        <location evidence="1 6">Cell membrane</location>
        <topology evidence="1 6">Multi-pass membrane protein</topology>
    </subcellularLocation>
</comment>
<feature type="transmembrane region" description="Helical" evidence="6">
    <location>
        <begin position="157"/>
        <end position="178"/>
    </location>
</feature>
<dbReference type="PANTHER" id="PTHR12677:SF59">
    <property type="entry name" value="GOLGI APPARATUS MEMBRANE PROTEIN TVP38-RELATED"/>
    <property type="match status" value="1"/>
</dbReference>
<reference evidence="8" key="2">
    <citation type="submission" date="2021-04" db="EMBL/GenBank/DDBJ databases">
        <authorList>
            <person name="Gilroy R."/>
        </authorList>
    </citation>
    <scope>NUCLEOTIDE SEQUENCE</scope>
    <source>
        <strain evidence="8">CHK189-11263</strain>
    </source>
</reference>
<dbReference type="Pfam" id="PF09335">
    <property type="entry name" value="VTT_dom"/>
    <property type="match status" value="1"/>
</dbReference>
<dbReference type="EMBL" id="DWYC01000075">
    <property type="protein sequence ID" value="HJB57588.1"/>
    <property type="molecule type" value="Genomic_DNA"/>
</dbReference>
<dbReference type="InterPro" id="IPR032816">
    <property type="entry name" value="VTT_dom"/>
</dbReference>
<name>A0A9D2MDF8_9FIRM</name>
<gene>
    <name evidence="8" type="ORF">H9714_08565</name>
</gene>
<evidence type="ECO:0000256" key="5">
    <source>
        <dbReference type="ARBA" id="ARBA00023136"/>
    </source>
</evidence>
<dbReference type="AlphaFoldDB" id="A0A9D2MDF8"/>
<feature type="domain" description="VTT" evidence="7">
    <location>
        <begin position="59"/>
        <end position="180"/>
    </location>
</feature>